<evidence type="ECO:0000256" key="7">
    <source>
        <dbReference type="SAM" id="MobiDB-lite"/>
    </source>
</evidence>
<sequence>MDQILRPHREYMAAYLDDIIIYGNKWKSHLNWVSAVLHALREAWLTAKPKTFWLGLQEAEYLGYTIGRGCVKPQVKKVEAIRGWPCPLSKKQVRTFMGFTSYYQRFIPNFASLASPLTDLTKSRLPDQVEWTETAEKLFQALCLGPVLVTPDFSKTLLVQTDASETGVVLSKLQGGEEHSIVYISRKLFLREQRYSILEKECLAIKWALDSLKYYLLGQHLTLVMDNAPLVWMVRCSPWECRRPLQEGRNMVSGHPALPFGAEEEGVWQTAGRSEGSGNRREVPDSALVPP</sequence>
<evidence type="ECO:0000313" key="9">
    <source>
        <dbReference type="EMBL" id="KAJ8401284.1"/>
    </source>
</evidence>
<dbReference type="InterPro" id="IPR043502">
    <property type="entry name" value="DNA/RNA_pol_sf"/>
</dbReference>
<dbReference type="PANTHER" id="PTHR33064">
    <property type="entry name" value="POL PROTEIN"/>
    <property type="match status" value="1"/>
</dbReference>
<evidence type="ECO:0000259" key="8">
    <source>
        <dbReference type="Pfam" id="PF17917"/>
    </source>
</evidence>
<keyword evidence="1" id="KW-0808">Transferase</keyword>
<dbReference type="AlphaFoldDB" id="A0AAD7SF42"/>
<dbReference type="GO" id="GO:0003964">
    <property type="term" value="F:RNA-directed DNA polymerase activity"/>
    <property type="evidence" value="ECO:0007669"/>
    <property type="project" value="UniProtKB-KW"/>
</dbReference>
<protein>
    <recommendedName>
        <fullName evidence="8">Reverse transcriptase RNase H-like domain-containing protein</fullName>
    </recommendedName>
</protein>
<dbReference type="SUPFAM" id="SSF56672">
    <property type="entry name" value="DNA/RNA polymerases"/>
    <property type="match status" value="1"/>
</dbReference>
<evidence type="ECO:0000256" key="4">
    <source>
        <dbReference type="ARBA" id="ARBA00022759"/>
    </source>
</evidence>
<dbReference type="InterPro" id="IPR043128">
    <property type="entry name" value="Rev_trsase/Diguanyl_cyclase"/>
</dbReference>
<evidence type="ECO:0000256" key="3">
    <source>
        <dbReference type="ARBA" id="ARBA00022722"/>
    </source>
</evidence>
<keyword evidence="10" id="KW-1185">Reference proteome</keyword>
<keyword evidence="3" id="KW-0540">Nuclease</keyword>
<organism evidence="9 10">
    <name type="scientific">Aldrovandia affinis</name>
    <dbReference type="NCBI Taxonomy" id="143900"/>
    <lineage>
        <taxon>Eukaryota</taxon>
        <taxon>Metazoa</taxon>
        <taxon>Chordata</taxon>
        <taxon>Craniata</taxon>
        <taxon>Vertebrata</taxon>
        <taxon>Euteleostomi</taxon>
        <taxon>Actinopterygii</taxon>
        <taxon>Neopterygii</taxon>
        <taxon>Teleostei</taxon>
        <taxon>Notacanthiformes</taxon>
        <taxon>Halosauridae</taxon>
        <taxon>Aldrovandia</taxon>
    </lineage>
</organism>
<evidence type="ECO:0000313" key="10">
    <source>
        <dbReference type="Proteomes" id="UP001221898"/>
    </source>
</evidence>
<evidence type="ECO:0000256" key="6">
    <source>
        <dbReference type="ARBA" id="ARBA00022918"/>
    </source>
</evidence>
<dbReference type="InterPro" id="IPR051320">
    <property type="entry name" value="Viral_Replic_Matur_Polypro"/>
</dbReference>
<feature type="domain" description="Reverse transcriptase RNase H-like" evidence="8">
    <location>
        <begin position="152"/>
        <end position="234"/>
    </location>
</feature>
<dbReference type="FunFam" id="3.30.70.270:FF:000020">
    <property type="entry name" value="Transposon Tf2-6 polyprotein-like Protein"/>
    <property type="match status" value="1"/>
</dbReference>
<dbReference type="Gene3D" id="3.30.70.270">
    <property type="match status" value="2"/>
</dbReference>
<keyword evidence="5" id="KW-0378">Hydrolase</keyword>
<dbReference type="InterPro" id="IPR041373">
    <property type="entry name" value="RT_RNaseH"/>
</dbReference>
<dbReference type="Proteomes" id="UP001221898">
    <property type="component" value="Unassembled WGS sequence"/>
</dbReference>
<dbReference type="Pfam" id="PF17917">
    <property type="entry name" value="RT_RNaseH"/>
    <property type="match status" value="1"/>
</dbReference>
<dbReference type="GO" id="GO:0016787">
    <property type="term" value="F:hydrolase activity"/>
    <property type="evidence" value="ECO:0007669"/>
    <property type="project" value="UniProtKB-KW"/>
</dbReference>
<dbReference type="EMBL" id="JAINUG010000071">
    <property type="protein sequence ID" value="KAJ8401284.1"/>
    <property type="molecule type" value="Genomic_DNA"/>
</dbReference>
<keyword evidence="4" id="KW-0255">Endonuclease</keyword>
<accession>A0AAD7SF42</accession>
<gene>
    <name evidence="9" type="ORF">AAFF_G00385150</name>
</gene>
<dbReference type="GO" id="GO:0004519">
    <property type="term" value="F:endonuclease activity"/>
    <property type="evidence" value="ECO:0007669"/>
    <property type="project" value="UniProtKB-KW"/>
</dbReference>
<feature type="region of interest" description="Disordered" evidence="7">
    <location>
        <begin position="267"/>
        <end position="291"/>
    </location>
</feature>
<evidence type="ECO:0000256" key="5">
    <source>
        <dbReference type="ARBA" id="ARBA00022801"/>
    </source>
</evidence>
<reference evidence="9" key="1">
    <citation type="journal article" date="2023" name="Science">
        <title>Genome structures resolve the early diversification of teleost fishes.</title>
        <authorList>
            <person name="Parey E."/>
            <person name="Louis A."/>
            <person name="Montfort J."/>
            <person name="Bouchez O."/>
            <person name="Roques C."/>
            <person name="Iampietro C."/>
            <person name="Lluch J."/>
            <person name="Castinel A."/>
            <person name="Donnadieu C."/>
            <person name="Desvignes T."/>
            <person name="Floi Bucao C."/>
            <person name="Jouanno E."/>
            <person name="Wen M."/>
            <person name="Mejri S."/>
            <person name="Dirks R."/>
            <person name="Jansen H."/>
            <person name="Henkel C."/>
            <person name="Chen W.J."/>
            <person name="Zahm M."/>
            <person name="Cabau C."/>
            <person name="Klopp C."/>
            <person name="Thompson A.W."/>
            <person name="Robinson-Rechavi M."/>
            <person name="Braasch I."/>
            <person name="Lecointre G."/>
            <person name="Bobe J."/>
            <person name="Postlethwait J.H."/>
            <person name="Berthelot C."/>
            <person name="Roest Crollius H."/>
            <person name="Guiguen Y."/>
        </authorList>
    </citation>
    <scope>NUCLEOTIDE SEQUENCE</scope>
    <source>
        <strain evidence="9">NC1722</strain>
    </source>
</reference>
<keyword evidence="2" id="KW-0548">Nucleotidyltransferase</keyword>
<evidence type="ECO:0000256" key="2">
    <source>
        <dbReference type="ARBA" id="ARBA00022695"/>
    </source>
</evidence>
<comment type="caution">
    <text evidence="9">The sequence shown here is derived from an EMBL/GenBank/DDBJ whole genome shotgun (WGS) entry which is preliminary data.</text>
</comment>
<dbReference type="PANTHER" id="PTHR33064:SF29">
    <property type="entry name" value="PEPTIDASE A2 DOMAIN-CONTAINING PROTEIN-RELATED"/>
    <property type="match status" value="1"/>
</dbReference>
<proteinExistence type="predicted"/>
<name>A0AAD7SF42_9TELE</name>
<keyword evidence="6" id="KW-0695">RNA-directed DNA polymerase</keyword>
<evidence type="ECO:0000256" key="1">
    <source>
        <dbReference type="ARBA" id="ARBA00022679"/>
    </source>
</evidence>